<dbReference type="RefSeq" id="WP_169657529.1">
    <property type="nucleotide sequence ID" value="NZ_JABANE010000038.1"/>
</dbReference>
<dbReference type="NCBIfam" id="TIGR04183">
    <property type="entry name" value="Por_Secre_tail"/>
    <property type="match status" value="1"/>
</dbReference>
<name>A0A7X9RV35_9BACT</name>
<proteinExistence type="predicted"/>
<reference evidence="2 3" key="1">
    <citation type="submission" date="2020-04" db="EMBL/GenBank/DDBJ databases">
        <title>Flammeovirga sp. SR4, a novel species isolated from seawater.</title>
        <authorList>
            <person name="Wang X."/>
        </authorList>
    </citation>
    <scope>NUCLEOTIDE SEQUENCE [LARGE SCALE GENOMIC DNA]</scope>
    <source>
        <strain evidence="2 3">ATCC 23126</strain>
    </source>
</reference>
<dbReference type="InterPro" id="IPR026444">
    <property type="entry name" value="Secre_tail"/>
</dbReference>
<feature type="domain" description="Secretion system C-terminal sorting" evidence="1">
    <location>
        <begin position="621"/>
        <end position="694"/>
    </location>
</feature>
<protein>
    <submittedName>
        <fullName evidence="2">T9SS type A sorting domain-containing protein</fullName>
    </submittedName>
</protein>
<dbReference type="EMBL" id="JABANE010000038">
    <property type="protein sequence ID" value="NME69247.1"/>
    <property type="molecule type" value="Genomic_DNA"/>
</dbReference>
<dbReference type="Pfam" id="PF18962">
    <property type="entry name" value="Por_Secre_tail"/>
    <property type="match status" value="1"/>
</dbReference>
<evidence type="ECO:0000313" key="3">
    <source>
        <dbReference type="Proteomes" id="UP000576082"/>
    </source>
</evidence>
<evidence type="ECO:0000259" key="1">
    <source>
        <dbReference type="Pfam" id="PF18962"/>
    </source>
</evidence>
<evidence type="ECO:0000313" key="2">
    <source>
        <dbReference type="EMBL" id="NME69247.1"/>
    </source>
</evidence>
<accession>A0A7X9RV35</accession>
<dbReference type="Proteomes" id="UP000576082">
    <property type="component" value="Unassembled WGS sequence"/>
</dbReference>
<gene>
    <name evidence="2" type="ORF">HHU12_14825</name>
</gene>
<organism evidence="2 3">
    <name type="scientific">Flammeovirga aprica JL-4</name>
    <dbReference type="NCBI Taxonomy" id="694437"/>
    <lineage>
        <taxon>Bacteria</taxon>
        <taxon>Pseudomonadati</taxon>
        <taxon>Bacteroidota</taxon>
        <taxon>Cytophagia</taxon>
        <taxon>Cytophagales</taxon>
        <taxon>Flammeovirgaceae</taxon>
        <taxon>Flammeovirga</taxon>
    </lineage>
</organism>
<dbReference type="AlphaFoldDB" id="A0A7X9RV35"/>
<keyword evidence="3" id="KW-1185">Reference proteome</keyword>
<sequence>MKKILLLLLLILIVKININATTYSISESASGFIYIGTKGDLSDFVDEDGNSLPSWTGGYNIRIQSGKNVYIGNNSFDPDVVIDTLFLDGTINNTAYRTTTHFGTIIVSGTGNFNADNHSGGRLYVNVQDIVLEEGAEFSVPSVGSSSYSGLNWSGSISVEDNVTINTGGASNNLITLSQINSLPGNNPKTVAQGTLDAIPSNINSVVLNGNTAITTDLSSSDVNIYTEGNDLVIANTINSDVTIFADLTTNTNPSVDLSFAGTASGTVTLAPTNNRVRSVTMNTTSTVGVTLGYKIDVVNSSYNFAALTLLNGKLITSETNVLTLDEFSYVANAVYSWSGHASGGSSNSYIEGPLAKEIDYNATLKAAFSISGNDFFLMFPVGKNGTLREAGLGIPTADTKTTFRVEYFNSAHPNNRNIDPSSTVDVVSEFEYWNVDRISGAAGAAVTLTYDTNSGLQNAHILDAQVMHYNGSLWEDQGNQSQHTVGDDAGTLMSGLASSFSPFTLGGSNNHDLPVELTYFEGEKNTDGSISLYWETASEVNNSHFEVQGSRDGRNFEILGQVEGNGNSNLSIEYAFDVSQERTANYRWYRLRQVDFDGAYEYSETIQVISDQITIQELNIYPIPAQGMIHTKIISSDEVEISSAYILNAYGMMVKEIDTHHLEDINIANLLDGVYFLSVTTAKGTKDVKRFIVRN</sequence>
<comment type="caution">
    <text evidence="2">The sequence shown here is derived from an EMBL/GenBank/DDBJ whole genome shotgun (WGS) entry which is preliminary data.</text>
</comment>